<dbReference type="Proteomes" id="UP000811399">
    <property type="component" value="Unassembled WGS sequence"/>
</dbReference>
<evidence type="ECO:0000256" key="1">
    <source>
        <dbReference type="SAM" id="MobiDB-lite"/>
    </source>
</evidence>
<feature type="region of interest" description="Disordered" evidence="1">
    <location>
        <begin position="165"/>
        <end position="188"/>
    </location>
</feature>
<dbReference type="OrthoDB" id="5354843at2"/>
<dbReference type="EMBL" id="LDWY01000004">
    <property type="protein sequence ID" value="PHY92309.1"/>
    <property type="molecule type" value="Genomic_DNA"/>
</dbReference>
<keyword evidence="5" id="KW-1185">Reference proteome</keyword>
<name>A0A2G4R6X2_9BACT</name>
<evidence type="ECO:0000313" key="3">
    <source>
        <dbReference type="EMBL" id="PHY92309.1"/>
    </source>
</evidence>
<reference evidence="2" key="3">
    <citation type="submission" date="2019-07" db="EMBL/GenBank/DDBJ databases">
        <authorList>
            <person name="Miller W.G."/>
        </authorList>
    </citation>
    <scope>NUCLEOTIDE SEQUENCE</scope>
    <source>
        <strain evidence="2">52/13</strain>
    </source>
</reference>
<proteinExistence type="predicted"/>
<dbReference type="GO" id="GO:0005524">
    <property type="term" value="F:ATP binding"/>
    <property type="evidence" value="ECO:0007669"/>
    <property type="project" value="UniProtKB-KW"/>
</dbReference>
<reference evidence="3" key="1">
    <citation type="submission" date="2015-06" db="EMBL/GenBank/DDBJ databases">
        <authorList>
            <person name="Hoefler B.C."/>
            <person name="Straight P.D."/>
        </authorList>
    </citation>
    <scope>NUCLEOTIDE SEQUENCE [LARGE SCALE GENOMIC DNA]</scope>
    <source>
        <strain evidence="3">73/13</strain>
    </source>
</reference>
<reference evidence="2 5" key="4">
    <citation type="journal article" date="2021" name="Syst. Appl. Microbiol.">
        <title>nCampylobacter vulpis sp. nov. isolated from wild red foxes.</title>
        <authorList>
            <person name="Parisi A."/>
            <person name="Chiara M."/>
            <person name="Caffara M."/>
            <person name="Mion D."/>
            <person name="Miller W.G."/>
            <person name="Caruso M."/>
            <person name="Manzari C."/>
            <person name="Florio D."/>
            <person name="Capozzi L."/>
            <person name="D'Erchia A.M."/>
            <person name="Manzulli V."/>
            <person name="Zanoni R.G."/>
        </authorList>
    </citation>
    <scope>NUCLEOTIDE SEQUENCE [LARGE SCALE GENOMIC DNA]</scope>
    <source>
        <strain evidence="2 5">52/13</strain>
    </source>
</reference>
<dbReference type="EMBL" id="VJYU01000013">
    <property type="protein sequence ID" value="MBS4241124.1"/>
    <property type="molecule type" value="Genomic_DNA"/>
</dbReference>
<comment type="caution">
    <text evidence="3">The sequence shown here is derived from an EMBL/GenBank/DDBJ whole genome shotgun (WGS) entry which is preliminary data.</text>
</comment>
<dbReference type="AlphaFoldDB" id="A0A2G4R6X2"/>
<protein>
    <submittedName>
        <fullName evidence="3">ATP-binding protein</fullName>
    </submittedName>
</protein>
<accession>A0A2G4R6X2</accession>
<dbReference type="RefSeq" id="WP_099460864.1">
    <property type="nucleotide sequence ID" value="NZ_CP041617.1"/>
</dbReference>
<keyword evidence="3" id="KW-0067">ATP-binding</keyword>
<organism evidence="3 4">
    <name type="scientific">Campylobacter vulpis</name>
    <dbReference type="NCBI Taxonomy" id="1655500"/>
    <lineage>
        <taxon>Bacteria</taxon>
        <taxon>Pseudomonadati</taxon>
        <taxon>Campylobacterota</taxon>
        <taxon>Epsilonproteobacteria</taxon>
        <taxon>Campylobacterales</taxon>
        <taxon>Campylobacteraceae</taxon>
        <taxon>Campylobacter</taxon>
    </lineage>
</organism>
<dbReference type="NCBIfam" id="NF041456">
    <property type="entry name" value="surv_prot_CiaI"/>
    <property type="match status" value="1"/>
</dbReference>
<dbReference type="InterPro" id="IPR048139">
    <property type="entry name" value="CiaI"/>
</dbReference>
<sequence>MQIDVSKNQNFSLDYTTKSGKKLSLDMYDNQSINYNKDENSKNLSLKREYGFSFTFEGSKLTQNELDEIKDAMKEVEPMIQNFLANSKVGELKPKDLIQSAMQMANVLPTPKDENHQNAIMNGFTNKLENLLNQNKTPNNEQNAALLEDSKKLLDEVLEQMKKQLEKMQEKAQEQNATQKEQNFDFYA</sequence>
<keyword evidence="3" id="KW-0547">Nucleotide-binding</keyword>
<evidence type="ECO:0000313" key="4">
    <source>
        <dbReference type="Proteomes" id="UP000237472"/>
    </source>
</evidence>
<gene>
    <name evidence="3" type="ORF">AA994_00720</name>
    <name evidence="2" type="ORF">CVU5213_05230</name>
</gene>
<reference evidence="4" key="2">
    <citation type="submission" date="2015-06" db="EMBL/GenBank/DDBJ databases">
        <authorList>
            <person name="Parisi A."/>
            <person name="Chiara M."/>
            <person name="Florio D."/>
            <person name="Miccolupo A."/>
            <person name="Manzari C."/>
            <person name="Mion D."/>
            <person name="Caruso M."/>
            <person name="D'erchia A.M."/>
            <person name="Zanoni R."/>
        </authorList>
    </citation>
    <scope>NUCLEOTIDE SEQUENCE [LARGE SCALE GENOMIC DNA]</scope>
    <source>
        <strain evidence="4">73/13</strain>
    </source>
</reference>
<evidence type="ECO:0000313" key="5">
    <source>
        <dbReference type="Proteomes" id="UP000811399"/>
    </source>
</evidence>
<evidence type="ECO:0000313" key="2">
    <source>
        <dbReference type="EMBL" id="MBS4241124.1"/>
    </source>
</evidence>
<dbReference type="GeneID" id="77266740"/>
<dbReference type="Proteomes" id="UP000237472">
    <property type="component" value="Unassembled WGS sequence"/>
</dbReference>